<proteinExistence type="predicted"/>
<dbReference type="GeneID" id="300579197"/>
<dbReference type="InterPro" id="IPR050266">
    <property type="entry name" value="AB_hydrolase_sf"/>
</dbReference>
<gene>
    <name evidence="2" type="ORF">CCMA1212_007580</name>
</gene>
<name>A0ABY2GWM0_9HYPO</name>
<dbReference type="SUPFAM" id="SSF53474">
    <property type="entry name" value="alpha/beta-Hydrolases"/>
    <property type="match status" value="1"/>
</dbReference>
<keyword evidence="2" id="KW-0378">Hydrolase</keyword>
<accession>A0ABY2GWM0</accession>
<evidence type="ECO:0000259" key="1">
    <source>
        <dbReference type="Pfam" id="PF00561"/>
    </source>
</evidence>
<dbReference type="RefSeq" id="XP_073556581.1">
    <property type="nucleotide sequence ID" value="XM_073704747.1"/>
</dbReference>
<dbReference type="InterPro" id="IPR029058">
    <property type="entry name" value="AB_hydrolase_fold"/>
</dbReference>
<dbReference type="PANTHER" id="PTHR43798">
    <property type="entry name" value="MONOACYLGLYCEROL LIPASE"/>
    <property type="match status" value="1"/>
</dbReference>
<organism evidence="2 3">
    <name type="scientific">Trichoderma ghanense</name>
    <dbReference type="NCBI Taxonomy" id="65468"/>
    <lineage>
        <taxon>Eukaryota</taxon>
        <taxon>Fungi</taxon>
        <taxon>Dikarya</taxon>
        <taxon>Ascomycota</taxon>
        <taxon>Pezizomycotina</taxon>
        <taxon>Sordariomycetes</taxon>
        <taxon>Hypocreomycetidae</taxon>
        <taxon>Hypocreales</taxon>
        <taxon>Hypocreaceae</taxon>
        <taxon>Trichoderma</taxon>
    </lineage>
</organism>
<keyword evidence="3" id="KW-1185">Reference proteome</keyword>
<reference evidence="2 3" key="1">
    <citation type="submission" date="2018-01" db="EMBL/GenBank/DDBJ databases">
        <title>Genome characterization of the sugarcane-associated fungus Trichoderma ghanense CCMA-1212 and their application in lignocelulose bioconversion.</title>
        <authorList>
            <person name="Steindorff A.S."/>
            <person name="Mendes T.D."/>
            <person name="Vilela E.S.D."/>
            <person name="Rodrigues D.S."/>
            <person name="Formighieri E.F."/>
            <person name="Melo I.S."/>
            <person name="Favaro L.C.L."/>
        </authorList>
    </citation>
    <scope>NUCLEOTIDE SEQUENCE [LARGE SCALE GENOMIC DNA]</scope>
    <source>
        <strain evidence="2 3">CCMA-1212</strain>
    </source>
</reference>
<sequence>MTKLTAGVHKFQAPAIELTYTVRGSGPYLVVQAAGWGISSKYLQIGLSPLEDRFTLIYPEPLGSGSSARPQQVETMSTSDMADDIEHLRKYLKLDKIDILGHSNGGTIALAYSQRYPNSVRNLVLVTHWLDGYDDSRVWQQFVNDRKDNPAFAKAVEALELAKTQTFKSQDEWFQSLRVRLSFYPADPDQHYATFEKAMGVPSWWVYEAQRAADKIKPLDLYAALHTVKARTLCLGCSEDPICSENVSRITAERISGSQLVVIPQCVHFPWIEKPMEFFTAVTTFLS</sequence>
<dbReference type="PRINTS" id="PR00111">
    <property type="entry name" value="ABHYDROLASE"/>
</dbReference>
<dbReference type="Pfam" id="PF00561">
    <property type="entry name" value="Abhydrolase_1"/>
    <property type="match status" value="1"/>
</dbReference>
<feature type="domain" description="AB hydrolase-1" evidence="1">
    <location>
        <begin position="40"/>
        <end position="275"/>
    </location>
</feature>
<evidence type="ECO:0000313" key="3">
    <source>
        <dbReference type="Proteomes" id="UP001642720"/>
    </source>
</evidence>
<dbReference type="EMBL" id="PPTA01000011">
    <property type="protein sequence ID" value="TFB00380.1"/>
    <property type="molecule type" value="Genomic_DNA"/>
</dbReference>
<comment type="caution">
    <text evidence="2">The sequence shown here is derived from an EMBL/GenBank/DDBJ whole genome shotgun (WGS) entry which is preliminary data.</text>
</comment>
<dbReference type="InterPro" id="IPR000073">
    <property type="entry name" value="AB_hydrolase_1"/>
</dbReference>
<dbReference type="Gene3D" id="3.40.50.1820">
    <property type="entry name" value="alpha/beta hydrolase"/>
    <property type="match status" value="1"/>
</dbReference>
<dbReference type="GO" id="GO:0016787">
    <property type="term" value="F:hydrolase activity"/>
    <property type="evidence" value="ECO:0007669"/>
    <property type="project" value="UniProtKB-KW"/>
</dbReference>
<evidence type="ECO:0000313" key="2">
    <source>
        <dbReference type="EMBL" id="TFB00380.1"/>
    </source>
</evidence>
<dbReference type="PANTHER" id="PTHR43798:SF33">
    <property type="entry name" value="HYDROLASE, PUTATIVE (AFU_ORTHOLOGUE AFUA_2G14860)-RELATED"/>
    <property type="match status" value="1"/>
</dbReference>
<dbReference type="Proteomes" id="UP001642720">
    <property type="component" value="Unassembled WGS sequence"/>
</dbReference>
<protein>
    <submittedName>
        <fullName evidence="2">2-hydroxymuconate semialdehyde hydrolase</fullName>
    </submittedName>
</protein>